<evidence type="ECO:0000313" key="2">
    <source>
        <dbReference type="Proteomes" id="UP000029227"/>
    </source>
</evidence>
<reference evidence="1 2" key="1">
    <citation type="journal article" date="2014" name="Genome Announc.">
        <title>Draft Genome Sequences of Two Vibrionaceae Species, Vibrio ponticus C121 and Photobacterium aphoticum C119, Isolated as Coral Reef Microbiota.</title>
        <authorList>
            <person name="Al-saari N."/>
            <person name="Meirelles P.M."/>
            <person name="Mino S."/>
            <person name="Suda W."/>
            <person name="Oshima K."/>
            <person name="Hattori M."/>
            <person name="Ohkuma M."/>
            <person name="Thompson F.L."/>
            <person name="Gomez-Gil B."/>
            <person name="Sawabe T."/>
            <person name="Sawabe T."/>
        </authorList>
    </citation>
    <scope>NUCLEOTIDE SEQUENCE [LARGE SCALE GENOMIC DNA]</scope>
    <source>
        <strain evidence="1 2">JCM 19237</strain>
    </source>
</reference>
<dbReference type="EMBL" id="BBMN01000004">
    <property type="protein sequence ID" value="GAL04296.1"/>
    <property type="molecule type" value="Genomic_DNA"/>
</dbReference>
<accession>A0A090QMY3</accession>
<evidence type="ECO:0000313" key="1">
    <source>
        <dbReference type="EMBL" id="GAL04296.1"/>
    </source>
</evidence>
<comment type="caution">
    <text evidence="1">The sequence shown here is derived from an EMBL/GenBank/DDBJ whole genome shotgun (WGS) entry which is preliminary data.</text>
</comment>
<dbReference type="Proteomes" id="UP000029227">
    <property type="component" value="Unassembled WGS sequence"/>
</dbReference>
<sequence>MTNYEHYQSTVEQVNRAIQKEANAPWYIEYRPVTTSVRQAFDLVSPAGIVCQQLELDAAVAHAHWPEKSAVEQHVLDYVVRGAARLAPLRQTAFRNNIPQWLTQSLQQVHHVTGSSERLLSMLNDPAFPYPSQVNLDGIYLPCWVWHASEDETGASQASISVIDRRTGYFSAPRSVAAAQLVDQEKWLGAQVIDSVDESIETIRYYVDAHRRSQHHVDFDEPSISEALRHPCAATLSRL</sequence>
<dbReference type="AlphaFoldDB" id="A0A090QMY3"/>
<organism evidence="1 2">
    <name type="scientific">Photobacterium aphoticum</name>
    <dbReference type="NCBI Taxonomy" id="754436"/>
    <lineage>
        <taxon>Bacteria</taxon>
        <taxon>Pseudomonadati</taxon>
        <taxon>Pseudomonadota</taxon>
        <taxon>Gammaproteobacteria</taxon>
        <taxon>Vibrionales</taxon>
        <taxon>Vibrionaceae</taxon>
        <taxon>Photobacterium</taxon>
    </lineage>
</organism>
<gene>
    <name evidence="1" type="ORF">JCM19237_968</name>
</gene>
<dbReference type="eggNOG" id="ENOG5031VES">
    <property type="taxonomic scope" value="Bacteria"/>
</dbReference>
<protein>
    <submittedName>
        <fullName evidence="1">Uncharacterized protein</fullName>
    </submittedName>
</protein>
<name>A0A090QMY3_9GAMM</name>
<proteinExistence type="predicted"/>